<accession>A0ABR8VEC4</accession>
<sequence length="159" mass="18751">MKEYTEKELNLKAEALCSAAERCPADVEAKLKQWGADEEVQARIMAHLFNERYLDSTRFCRFFVRDKYRFNQWGRMKIVQALRMKHLSTDEIAAGLEEIDEEEYTDILKRLLKQKAKSVKGNTEYERNTKLIRFAIGRGFTPEEVMRQIKQPDADDYGF</sequence>
<comment type="subcellular location">
    <subcellularLocation>
        <location evidence="1">Cytoplasm</location>
    </subcellularLocation>
</comment>
<dbReference type="Proteomes" id="UP000616346">
    <property type="component" value="Unassembled WGS sequence"/>
</dbReference>
<dbReference type="EMBL" id="JACSPQ010000019">
    <property type="protein sequence ID" value="MBD8003118.1"/>
    <property type="molecule type" value="Genomic_DNA"/>
</dbReference>
<comment type="similarity">
    <text evidence="2">Belongs to the RecX family.</text>
</comment>
<evidence type="ECO:0000259" key="6">
    <source>
        <dbReference type="Pfam" id="PF21981"/>
    </source>
</evidence>
<proteinExistence type="inferred from homology"/>
<feature type="domain" description="RecX second three-helical" evidence="5">
    <location>
        <begin position="58"/>
        <end position="96"/>
    </location>
</feature>
<keyword evidence="4" id="KW-0963">Cytoplasm</keyword>
<evidence type="ECO:0000256" key="1">
    <source>
        <dbReference type="ARBA" id="ARBA00004496"/>
    </source>
</evidence>
<evidence type="ECO:0000313" key="7">
    <source>
        <dbReference type="EMBL" id="MBD8003118.1"/>
    </source>
</evidence>
<gene>
    <name evidence="7" type="ORF">H9626_12985</name>
</gene>
<dbReference type="InterPro" id="IPR036388">
    <property type="entry name" value="WH-like_DNA-bd_sf"/>
</dbReference>
<dbReference type="InterPro" id="IPR053924">
    <property type="entry name" value="RecX_HTH_2nd"/>
</dbReference>
<evidence type="ECO:0000313" key="8">
    <source>
        <dbReference type="Proteomes" id="UP000616346"/>
    </source>
</evidence>
<keyword evidence="8" id="KW-1185">Reference proteome</keyword>
<dbReference type="Gene3D" id="1.10.10.10">
    <property type="entry name" value="Winged helix-like DNA-binding domain superfamily/Winged helix DNA-binding domain"/>
    <property type="match status" value="1"/>
</dbReference>
<dbReference type="RefSeq" id="WP_191710755.1">
    <property type="nucleotide sequence ID" value="NZ_JACSPQ010000019.1"/>
</dbReference>
<comment type="caution">
    <text evidence="7">The sequence shown here is derived from an EMBL/GenBank/DDBJ whole genome shotgun (WGS) entry which is preliminary data.</text>
</comment>
<organism evidence="7 8">
    <name type="scientific">Phocaeicola faecium</name>
    <dbReference type="NCBI Taxonomy" id="2762213"/>
    <lineage>
        <taxon>Bacteria</taxon>
        <taxon>Pseudomonadati</taxon>
        <taxon>Bacteroidota</taxon>
        <taxon>Bacteroidia</taxon>
        <taxon>Bacteroidales</taxon>
        <taxon>Bacteroidaceae</taxon>
        <taxon>Phocaeicola</taxon>
    </lineage>
</organism>
<dbReference type="InterPro" id="IPR003783">
    <property type="entry name" value="Regulatory_RecX"/>
</dbReference>
<protein>
    <recommendedName>
        <fullName evidence="3">Regulatory protein RecX</fullName>
    </recommendedName>
</protein>
<dbReference type="Pfam" id="PF02631">
    <property type="entry name" value="RecX_HTH2"/>
    <property type="match status" value="1"/>
</dbReference>
<dbReference type="InterPro" id="IPR053925">
    <property type="entry name" value="RecX_HTH_3rd"/>
</dbReference>
<feature type="domain" description="RecX third three-helical" evidence="6">
    <location>
        <begin position="102"/>
        <end position="147"/>
    </location>
</feature>
<evidence type="ECO:0000256" key="2">
    <source>
        <dbReference type="ARBA" id="ARBA00009695"/>
    </source>
</evidence>
<dbReference type="PANTHER" id="PTHR33602:SF1">
    <property type="entry name" value="REGULATORY PROTEIN RECX FAMILY PROTEIN"/>
    <property type="match status" value="1"/>
</dbReference>
<name>A0ABR8VEC4_9BACT</name>
<evidence type="ECO:0000259" key="5">
    <source>
        <dbReference type="Pfam" id="PF02631"/>
    </source>
</evidence>
<dbReference type="PANTHER" id="PTHR33602">
    <property type="entry name" value="REGULATORY PROTEIN RECX FAMILY PROTEIN"/>
    <property type="match status" value="1"/>
</dbReference>
<reference evidence="7 8" key="1">
    <citation type="submission" date="2020-08" db="EMBL/GenBank/DDBJ databases">
        <title>A Genomic Blueprint of the Chicken Gut Microbiome.</title>
        <authorList>
            <person name="Gilroy R."/>
            <person name="Ravi A."/>
            <person name="Getino M."/>
            <person name="Pursley I."/>
            <person name="Horton D.L."/>
            <person name="Alikhan N.-F."/>
            <person name="Baker D."/>
            <person name="Gharbi K."/>
            <person name="Hall N."/>
            <person name="Watson M."/>
            <person name="Adriaenssens E.M."/>
            <person name="Foster-Nyarko E."/>
            <person name="Jarju S."/>
            <person name="Secka A."/>
            <person name="Antonio M."/>
            <person name="Oren A."/>
            <person name="Chaudhuri R."/>
            <person name="La Ragione R.M."/>
            <person name="Hildebrand F."/>
            <person name="Pallen M.J."/>
        </authorList>
    </citation>
    <scope>NUCLEOTIDE SEQUENCE [LARGE SCALE GENOMIC DNA]</scope>
    <source>
        <strain evidence="7 8">Sa1YUN3</strain>
    </source>
</reference>
<evidence type="ECO:0000256" key="3">
    <source>
        <dbReference type="ARBA" id="ARBA00018111"/>
    </source>
</evidence>
<dbReference type="Pfam" id="PF21981">
    <property type="entry name" value="RecX_HTH3"/>
    <property type="match status" value="1"/>
</dbReference>
<evidence type="ECO:0000256" key="4">
    <source>
        <dbReference type="ARBA" id="ARBA00022490"/>
    </source>
</evidence>